<proteinExistence type="predicted"/>
<name>A0A918Z0N9_9ACTN</name>
<comment type="caution">
    <text evidence="2">The sequence shown here is derived from an EMBL/GenBank/DDBJ whole genome shotgun (WGS) entry which is preliminary data.</text>
</comment>
<sequence>MNRIIGTGIASALLIGGTVASAAPASAAAQGCADVGMKGYKISNVSTLYKGTNIYSDWVDDTIKHSISYTKTKTGTVHASGTVGVEAEVGAIFAKAKTSASITVGKQWSKTQSWNYTFWPKNKAGKTKVRAILTHESKKFKVRKWVIVASSGGACKTSWKWTKWITAPVKKDSNVWRLQYK</sequence>
<organism evidence="2 3">
    <name type="scientific">Streptomyces capitiformicae</name>
    <dbReference type="NCBI Taxonomy" id="2014920"/>
    <lineage>
        <taxon>Bacteria</taxon>
        <taxon>Bacillati</taxon>
        <taxon>Actinomycetota</taxon>
        <taxon>Actinomycetes</taxon>
        <taxon>Kitasatosporales</taxon>
        <taxon>Streptomycetaceae</taxon>
        <taxon>Streptomyces</taxon>
    </lineage>
</organism>
<gene>
    <name evidence="2" type="ORF">GCM10017771_49580</name>
</gene>
<evidence type="ECO:0008006" key="4">
    <source>
        <dbReference type="Google" id="ProtNLM"/>
    </source>
</evidence>
<feature type="chain" id="PRO_5037010431" description="Lipoprotein" evidence="1">
    <location>
        <begin position="23"/>
        <end position="181"/>
    </location>
</feature>
<evidence type="ECO:0000313" key="2">
    <source>
        <dbReference type="EMBL" id="GHE32759.1"/>
    </source>
</evidence>
<keyword evidence="1" id="KW-0732">Signal</keyword>
<protein>
    <recommendedName>
        <fullName evidence="4">Lipoprotein</fullName>
    </recommendedName>
</protein>
<evidence type="ECO:0000313" key="3">
    <source>
        <dbReference type="Proteomes" id="UP000603227"/>
    </source>
</evidence>
<accession>A0A918Z0N9</accession>
<dbReference type="PROSITE" id="PS51257">
    <property type="entry name" value="PROKAR_LIPOPROTEIN"/>
    <property type="match status" value="1"/>
</dbReference>
<reference evidence="2" key="1">
    <citation type="journal article" date="2014" name="Int. J. Syst. Evol. Microbiol.">
        <title>Complete genome sequence of Corynebacterium casei LMG S-19264T (=DSM 44701T), isolated from a smear-ripened cheese.</title>
        <authorList>
            <consortium name="US DOE Joint Genome Institute (JGI-PGF)"/>
            <person name="Walter F."/>
            <person name="Albersmeier A."/>
            <person name="Kalinowski J."/>
            <person name="Ruckert C."/>
        </authorList>
    </citation>
    <scope>NUCLEOTIDE SEQUENCE</scope>
    <source>
        <strain evidence="2">CGMCC 4.7403</strain>
    </source>
</reference>
<dbReference type="RefSeq" id="WP_189784653.1">
    <property type="nucleotide sequence ID" value="NZ_BNAT01000018.1"/>
</dbReference>
<dbReference type="AlphaFoldDB" id="A0A918Z0N9"/>
<dbReference type="Proteomes" id="UP000603227">
    <property type="component" value="Unassembled WGS sequence"/>
</dbReference>
<evidence type="ECO:0000256" key="1">
    <source>
        <dbReference type="SAM" id="SignalP"/>
    </source>
</evidence>
<feature type="signal peptide" evidence="1">
    <location>
        <begin position="1"/>
        <end position="22"/>
    </location>
</feature>
<dbReference type="EMBL" id="BNAT01000018">
    <property type="protein sequence ID" value="GHE32759.1"/>
    <property type="molecule type" value="Genomic_DNA"/>
</dbReference>
<reference evidence="2" key="2">
    <citation type="submission" date="2020-09" db="EMBL/GenBank/DDBJ databases">
        <authorList>
            <person name="Sun Q."/>
            <person name="Zhou Y."/>
        </authorList>
    </citation>
    <scope>NUCLEOTIDE SEQUENCE</scope>
    <source>
        <strain evidence="2">CGMCC 4.7403</strain>
    </source>
</reference>
<keyword evidence="3" id="KW-1185">Reference proteome</keyword>